<reference evidence="9 10" key="1">
    <citation type="submission" date="2010-05" db="EMBL/GenBank/DDBJ databases">
        <title>The Genome Sequence of Thecamonas trahens ATCC 50062.</title>
        <authorList>
            <consortium name="The Broad Institute Genome Sequencing Platform"/>
            <person name="Russ C."/>
            <person name="Cuomo C."/>
            <person name="Shea T."/>
            <person name="Young S.K."/>
            <person name="Zeng Q."/>
            <person name="Koehrsen M."/>
            <person name="Haas B."/>
            <person name="Borodovsky M."/>
            <person name="Guigo R."/>
            <person name="Alvarado L."/>
            <person name="Berlin A."/>
            <person name="Bochicchio J."/>
            <person name="Borenstein D."/>
            <person name="Chapman S."/>
            <person name="Chen Z."/>
            <person name="Freedman E."/>
            <person name="Gellesch M."/>
            <person name="Goldberg J."/>
            <person name="Griggs A."/>
            <person name="Gujja S."/>
            <person name="Heilman E."/>
            <person name="Heiman D."/>
            <person name="Hepburn T."/>
            <person name="Howarth C."/>
            <person name="Jen D."/>
            <person name="Larson L."/>
            <person name="Mehta T."/>
            <person name="Park D."/>
            <person name="Pearson M."/>
            <person name="Roberts A."/>
            <person name="Saif S."/>
            <person name="Shenoy N."/>
            <person name="Sisk P."/>
            <person name="Stolte C."/>
            <person name="Sykes S."/>
            <person name="Thomson T."/>
            <person name="Walk T."/>
            <person name="White J."/>
            <person name="Yandava C."/>
            <person name="Burger G."/>
            <person name="Gray M.W."/>
            <person name="Holland P.W.H."/>
            <person name="King N."/>
            <person name="Lang F.B.F."/>
            <person name="Roger A.J."/>
            <person name="Ruiz-Trillo I."/>
            <person name="Lander E."/>
            <person name="Nusbaum C."/>
        </authorList>
    </citation>
    <scope>NUCLEOTIDE SEQUENCE [LARGE SCALE GENOMIC DNA]</scope>
    <source>
        <strain evidence="9 10">ATCC 50062</strain>
    </source>
</reference>
<feature type="region of interest" description="Disordered" evidence="7">
    <location>
        <begin position="147"/>
        <end position="180"/>
    </location>
</feature>
<proteinExistence type="inferred from homology"/>
<dbReference type="InterPro" id="IPR007741">
    <property type="entry name" value="Ribosomal_mL43/mS25/NADH_DH"/>
</dbReference>
<dbReference type="InterPro" id="IPR039927">
    <property type="entry name" value="Ribosomal_mL43"/>
</dbReference>
<keyword evidence="3" id="KW-0689">Ribosomal protein</keyword>
<dbReference type="PANTHER" id="PTHR21396:SF2">
    <property type="entry name" value="LARGE RIBOSOMAL SUBUNIT PROTEIN ML43"/>
    <property type="match status" value="1"/>
</dbReference>
<evidence type="ECO:0000313" key="10">
    <source>
        <dbReference type="Proteomes" id="UP000054408"/>
    </source>
</evidence>
<dbReference type="Gene3D" id="3.40.30.10">
    <property type="entry name" value="Glutaredoxin"/>
    <property type="match status" value="1"/>
</dbReference>
<dbReference type="InterPro" id="IPR036249">
    <property type="entry name" value="Thioredoxin-like_sf"/>
</dbReference>
<dbReference type="GO" id="GO:0003735">
    <property type="term" value="F:structural constituent of ribosome"/>
    <property type="evidence" value="ECO:0007669"/>
    <property type="project" value="InterPro"/>
</dbReference>
<dbReference type="PANTHER" id="PTHR21396">
    <property type="entry name" value="39S RIBOSOMAL PROTEIN L43"/>
    <property type="match status" value="1"/>
</dbReference>
<sequence>MAIAPRASLVQLARLTLRFCGASGSSSQARVYVEKNKLEELAAKYDAAFVAAAAEAPGKHPHAEAEYANGTTQVVPLRKLSVEQIDAQLDALAQRRGRKMSSVTKINRVVGNVSQGVPDAKALPVGVAQRTQGSVQGVWGGLGKVRPLRASKEGRTPRKSPTLSRKHIVAARDMAAESKP</sequence>
<feature type="domain" description="Ribosomal protein/NADH dehydrogenase" evidence="8">
    <location>
        <begin position="21"/>
        <end position="96"/>
    </location>
</feature>
<evidence type="ECO:0000256" key="5">
    <source>
        <dbReference type="ARBA" id="ARBA00023274"/>
    </source>
</evidence>
<organism evidence="9 10">
    <name type="scientific">Thecamonas trahens ATCC 50062</name>
    <dbReference type="NCBI Taxonomy" id="461836"/>
    <lineage>
        <taxon>Eukaryota</taxon>
        <taxon>Apusozoa</taxon>
        <taxon>Apusomonadida</taxon>
        <taxon>Apusomonadidae</taxon>
        <taxon>Thecamonas</taxon>
    </lineage>
</organism>
<gene>
    <name evidence="9" type="ORF">AMSG_04688</name>
</gene>
<keyword evidence="10" id="KW-1185">Reference proteome</keyword>
<dbReference type="GO" id="GO:0005762">
    <property type="term" value="C:mitochondrial large ribosomal subunit"/>
    <property type="evidence" value="ECO:0007669"/>
    <property type="project" value="TreeGrafter"/>
</dbReference>
<evidence type="ECO:0000313" key="9">
    <source>
        <dbReference type="EMBL" id="KNC48943.1"/>
    </source>
</evidence>
<evidence type="ECO:0000256" key="1">
    <source>
        <dbReference type="ARBA" id="ARBA00004173"/>
    </source>
</evidence>
<dbReference type="RefSeq" id="XP_013758360.1">
    <property type="nucleotide sequence ID" value="XM_013902906.1"/>
</dbReference>
<accession>A0A0L0DCA7</accession>
<evidence type="ECO:0000256" key="2">
    <source>
        <dbReference type="ARBA" id="ARBA00006073"/>
    </source>
</evidence>
<name>A0A0L0DCA7_THETB</name>
<comment type="subcellular location">
    <subcellularLocation>
        <location evidence="1">Mitochondrion</location>
    </subcellularLocation>
</comment>
<evidence type="ECO:0000256" key="4">
    <source>
        <dbReference type="ARBA" id="ARBA00023128"/>
    </source>
</evidence>
<keyword evidence="5" id="KW-0687">Ribonucleoprotein</keyword>
<dbReference type="GeneID" id="25564222"/>
<dbReference type="GO" id="GO:0032543">
    <property type="term" value="P:mitochondrial translation"/>
    <property type="evidence" value="ECO:0007669"/>
    <property type="project" value="InterPro"/>
</dbReference>
<dbReference type="STRING" id="461836.A0A0L0DCA7"/>
<evidence type="ECO:0000256" key="6">
    <source>
        <dbReference type="ARBA" id="ARBA00035188"/>
    </source>
</evidence>
<keyword evidence="4" id="KW-0496">Mitochondrion</keyword>
<evidence type="ECO:0000256" key="7">
    <source>
        <dbReference type="SAM" id="MobiDB-lite"/>
    </source>
</evidence>
<dbReference type="EMBL" id="GL349452">
    <property type="protein sequence ID" value="KNC48943.1"/>
    <property type="molecule type" value="Genomic_DNA"/>
</dbReference>
<protein>
    <recommendedName>
        <fullName evidence="6">Large ribosomal subunit protein mL43</fullName>
    </recommendedName>
</protein>
<evidence type="ECO:0000259" key="8">
    <source>
        <dbReference type="SMART" id="SM00916"/>
    </source>
</evidence>
<dbReference type="SUPFAM" id="SSF52833">
    <property type="entry name" value="Thioredoxin-like"/>
    <property type="match status" value="1"/>
</dbReference>
<dbReference type="SMART" id="SM00916">
    <property type="entry name" value="L51_S25_CI-B8"/>
    <property type="match status" value="1"/>
</dbReference>
<dbReference type="AlphaFoldDB" id="A0A0L0DCA7"/>
<comment type="similarity">
    <text evidence="2">Belongs to the mitochondrion-specific ribosomal protein mL43 family.</text>
</comment>
<evidence type="ECO:0000256" key="3">
    <source>
        <dbReference type="ARBA" id="ARBA00022980"/>
    </source>
</evidence>
<dbReference type="Proteomes" id="UP000054408">
    <property type="component" value="Unassembled WGS sequence"/>
</dbReference>